<organism evidence="1 2">
    <name type="scientific">Folsomia candida</name>
    <name type="common">Springtail</name>
    <dbReference type="NCBI Taxonomy" id="158441"/>
    <lineage>
        <taxon>Eukaryota</taxon>
        <taxon>Metazoa</taxon>
        <taxon>Ecdysozoa</taxon>
        <taxon>Arthropoda</taxon>
        <taxon>Hexapoda</taxon>
        <taxon>Collembola</taxon>
        <taxon>Entomobryomorpha</taxon>
        <taxon>Isotomoidea</taxon>
        <taxon>Isotomidae</taxon>
        <taxon>Proisotominae</taxon>
        <taxon>Folsomia</taxon>
    </lineage>
</organism>
<dbReference type="EMBL" id="LNIX01000002">
    <property type="protein sequence ID" value="OXA60126.1"/>
    <property type="molecule type" value="Genomic_DNA"/>
</dbReference>
<evidence type="ECO:0000313" key="2">
    <source>
        <dbReference type="Proteomes" id="UP000198287"/>
    </source>
</evidence>
<gene>
    <name evidence="1" type="ORF">Fcan01_04761</name>
</gene>
<comment type="caution">
    <text evidence="1">The sequence shown here is derived from an EMBL/GenBank/DDBJ whole genome shotgun (WGS) entry which is preliminary data.</text>
</comment>
<dbReference type="AlphaFoldDB" id="A0A226EU27"/>
<dbReference type="Proteomes" id="UP000198287">
    <property type="component" value="Unassembled WGS sequence"/>
</dbReference>
<accession>A0A226EU27</accession>
<evidence type="ECO:0008006" key="3">
    <source>
        <dbReference type="Google" id="ProtNLM"/>
    </source>
</evidence>
<keyword evidence="2" id="KW-1185">Reference proteome</keyword>
<evidence type="ECO:0000313" key="1">
    <source>
        <dbReference type="EMBL" id="OXA60126.1"/>
    </source>
</evidence>
<name>A0A226EU27_FOLCA</name>
<protein>
    <recommendedName>
        <fullName evidence="3">F-box domain-containing protein</fullName>
    </recommendedName>
</protein>
<proteinExistence type="predicted"/>
<sequence length="410" mass="46971">MEDVLNNELYIKKILSFSSLNELKICSLLNSKWNKEAVERLHEISTTHLNLDYSNNHARLRAYLRMVECAGGRIVTQHPNLSARLKFEPRSREEQDDTILFLVDAFLKFGQNVRTLLISVDFNKGLPTRAQYMELFSTLQNIERLRVSLQNETCLQISSYYPFYWNLPSLKEFWFEFSGQIEGSEVLSRVIVNPLISSAKQLTTLICERYDVMRPILREVKKLGRLGQIEEIVTGSPPPGVELTDSILLNVPHLSHIELIIRTSKDVSSTNVILTEYADRLTSLCLTLEGSSNDENVLIFPSMQKLRILGIKLRTPTLLQLPLTIKAWTGSLPKLQIFKLYANNRQICHDFCSKIFSSLGAETEYQLCQVAKVIFSLEDANEENEIDTEFINQMQNYFPNAQIITGSKNP</sequence>
<reference evidence="1 2" key="1">
    <citation type="submission" date="2015-12" db="EMBL/GenBank/DDBJ databases">
        <title>The genome of Folsomia candida.</title>
        <authorList>
            <person name="Faddeeva A."/>
            <person name="Derks M.F."/>
            <person name="Anvar Y."/>
            <person name="Smit S."/>
            <person name="Van Straalen N."/>
            <person name="Roelofs D."/>
        </authorList>
    </citation>
    <scope>NUCLEOTIDE SEQUENCE [LARGE SCALE GENOMIC DNA]</scope>
    <source>
        <strain evidence="1 2">VU population</strain>
        <tissue evidence="1">Whole body</tissue>
    </source>
</reference>